<keyword evidence="3" id="KW-0676">Redox-active center</keyword>
<dbReference type="InterPro" id="IPR036249">
    <property type="entry name" value="Thioredoxin-like_sf"/>
</dbReference>
<dbReference type="InterPro" id="IPR013766">
    <property type="entry name" value="Thioredoxin_domain"/>
</dbReference>
<dbReference type="Gene3D" id="3.40.30.10">
    <property type="entry name" value="Glutaredoxin"/>
    <property type="match status" value="1"/>
</dbReference>
<gene>
    <name evidence="5" type="ORF">ACFOZ1_12835</name>
</gene>
<dbReference type="SUPFAM" id="SSF52833">
    <property type="entry name" value="Thioredoxin-like"/>
    <property type="match status" value="1"/>
</dbReference>
<evidence type="ECO:0000313" key="5">
    <source>
        <dbReference type="EMBL" id="MFC4388678.1"/>
    </source>
</evidence>
<reference evidence="6" key="1">
    <citation type="journal article" date="2019" name="Int. J. Syst. Evol. Microbiol.">
        <title>The Global Catalogue of Microorganisms (GCM) 10K type strain sequencing project: providing services to taxonomists for standard genome sequencing and annotation.</title>
        <authorList>
            <consortium name="The Broad Institute Genomics Platform"/>
            <consortium name="The Broad Institute Genome Sequencing Center for Infectious Disease"/>
            <person name="Wu L."/>
            <person name="Ma J."/>
        </authorList>
    </citation>
    <scope>NUCLEOTIDE SEQUENCE [LARGE SCALE GENOMIC DNA]</scope>
    <source>
        <strain evidence="6">KACC 14058</strain>
    </source>
</reference>
<comment type="similarity">
    <text evidence="1">Belongs to the thioredoxin family.</text>
</comment>
<dbReference type="RefSeq" id="WP_390199894.1">
    <property type="nucleotide sequence ID" value="NZ_JBHSDV010000004.1"/>
</dbReference>
<dbReference type="PROSITE" id="PS51352">
    <property type="entry name" value="THIOREDOXIN_2"/>
    <property type="match status" value="1"/>
</dbReference>
<comment type="caution">
    <text evidence="5">The sequence shown here is derived from an EMBL/GenBank/DDBJ whole genome shotgun (WGS) entry which is preliminary data.</text>
</comment>
<accession>A0ABV8W0S5</accession>
<name>A0ABV8W0S5_9BACI</name>
<feature type="domain" description="Thioredoxin" evidence="4">
    <location>
        <begin position="29"/>
        <end position="154"/>
    </location>
</feature>
<proteinExistence type="inferred from homology"/>
<evidence type="ECO:0000313" key="6">
    <source>
        <dbReference type="Proteomes" id="UP001595880"/>
    </source>
</evidence>
<protein>
    <submittedName>
        <fullName evidence="5">Thioredoxin family protein</fullName>
    </submittedName>
</protein>
<organism evidence="5 6">
    <name type="scientific">Gracilibacillus marinus</name>
    <dbReference type="NCBI Taxonomy" id="630535"/>
    <lineage>
        <taxon>Bacteria</taxon>
        <taxon>Bacillati</taxon>
        <taxon>Bacillota</taxon>
        <taxon>Bacilli</taxon>
        <taxon>Bacillales</taxon>
        <taxon>Bacillaceae</taxon>
        <taxon>Gracilibacillus</taxon>
    </lineage>
</organism>
<keyword evidence="2" id="KW-1015">Disulfide bond</keyword>
<evidence type="ECO:0000256" key="3">
    <source>
        <dbReference type="ARBA" id="ARBA00023284"/>
    </source>
</evidence>
<evidence type="ECO:0000256" key="1">
    <source>
        <dbReference type="ARBA" id="ARBA00008987"/>
    </source>
</evidence>
<sequence>MKKMLIFVIVLLVIFGALFFVVNYQNEKASEGNPYNKKTLDQATIDQLDNPLYQNQILPEELADKIENGESVTVYFYSPTCVYCQRTTPVVVPMTEDLGIDLVKLNLLEFQEQGQVYGIQSTPTIIHFEDGKEVNRVVGEQPESTFEYFFNEIK</sequence>
<dbReference type="CDD" id="cd02947">
    <property type="entry name" value="TRX_family"/>
    <property type="match status" value="1"/>
</dbReference>
<evidence type="ECO:0000259" key="4">
    <source>
        <dbReference type="PROSITE" id="PS51352"/>
    </source>
</evidence>
<dbReference type="Proteomes" id="UP001595880">
    <property type="component" value="Unassembled WGS sequence"/>
</dbReference>
<dbReference type="EMBL" id="JBHSDV010000004">
    <property type="protein sequence ID" value="MFC4388678.1"/>
    <property type="molecule type" value="Genomic_DNA"/>
</dbReference>
<keyword evidence="6" id="KW-1185">Reference proteome</keyword>
<evidence type="ECO:0000256" key="2">
    <source>
        <dbReference type="ARBA" id="ARBA00023157"/>
    </source>
</evidence>
<dbReference type="Pfam" id="PF00085">
    <property type="entry name" value="Thioredoxin"/>
    <property type="match status" value="1"/>
</dbReference>
<dbReference type="PANTHER" id="PTHR45663">
    <property type="entry name" value="GEO12009P1"/>
    <property type="match status" value="1"/>
</dbReference>
<dbReference type="PANTHER" id="PTHR45663:SF11">
    <property type="entry name" value="GEO12009P1"/>
    <property type="match status" value="1"/>
</dbReference>